<proteinExistence type="predicted"/>
<organism evidence="1">
    <name type="scientific">marine sediment metagenome</name>
    <dbReference type="NCBI Taxonomy" id="412755"/>
    <lineage>
        <taxon>unclassified sequences</taxon>
        <taxon>metagenomes</taxon>
        <taxon>ecological metagenomes</taxon>
    </lineage>
</organism>
<evidence type="ECO:0000313" key="1">
    <source>
        <dbReference type="EMBL" id="KKN56086.1"/>
    </source>
</evidence>
<protein>
    <submittedName>
        <fullName evidence="1">Uncharacterized protein</fullName>
    </submittedName>
</protein>
<reference evidence="1" key="1">
    <citation type="journal article" date="2015" name="Nature">
        <title>Complex archaea that bridge the gap between prokaryotes and eukaryotes.</title>
        <authorList>
            <person name="Spang A."/>
            <person name="Saw J.H."/>
            <person name="Jorgensen S.L."/>
            <person name="Zaremba-Niedzwiedzka K."/>
            <person name="Martijn J."/>
            <person name="Lind A.E."/>
            <person name="van Eijk R."/>
            <person name="Schleper C."/>
            <person name="Guy L."/>
            <person name="Ettema T.J."/>
        </authorList>
    </citation>
    <scope>NUCLEOTIDE SEQUENCE</scope>
</reference>
<dbReference type="EMBL" id="LAZR01000858">
    <property type="protein sequence ID" value="KKN56086.1"/>
    <property type="molecule type" value="Genomic_DNA"/>
</dbReference>
<accession>A0A0F9U452</accession>
<comment type="caution">
    <text evidence="1">The sequence shown here is derived from an EMBL/GenBank/DDBJ whole genome shotgun (WGS) entry which is preliminary data.</text>
</comment>
<sequence>MSQKTTKDKLDRIFQNGGPHLGTVRSWMQRCFHNGNRVTWGSNDQLDNTDLTPRRMERLAEDIKDAVVRKIAEYLDREQKREQDRNQGADQ</sequence>
<dbReference type="AlphaFoldDB" id="A0A0F9U452"/>
<name>A0A0F9U452_9ZZZZ</name>
<gene>
    <name evidence="1" type="ORF">LCGC14_0575640</name>
</gene>